<comment type="similarity">
    <text evidence="1">Belongs to the glycosyltransferase 2 family.</text>
</comment>
<reference evidence="6 7" key="1">
    <citation type="submission" date="2016-11" db="EMBL/GenBank/DDBJ databases">
        <authorList>
            <person name="Jaros S."/>
            <person name="Januszkiewicz K."/>
            <person name="Wedrychowicz H."/>
        </authorList>
    </citation>
    <scope>NUCLEOTIDE SEQUENCE [LARGE SCALE GENOMIC DNA]</scope>
    <source>
        <strain evidence="6 7">DSM 18119</strain>
    </source>
</reference>
<dbReference type="InterPro" id="IPR029044">
    <property type="entry name" value="Nucleotide-diphossugar_trans"/>
</dbReference>
<evidence type="ECO:0000313" key="7">
    <source>
        <dbReference type="Proteomes" id="UP000184048"/>
    </source>
</evidence>
<name>A0A1M5CW31_9BACT</name>
<feature type="transmembrane region" description="Helical" evidence="4">
    <location>
        <begin position="350"/>
        <end position="373"/>
    </location>
</feature>
<proteinExistence type="inferred from homology"/>
<keyword evidence="4" id="KW-0472">Membrane</keyword>
<keyword evidence="4" id="KW-1133">Transmembrane helix</keyword>
<evidence type="ECO:0000256" key="3">
    <source>
        <dbReference type="ARBA" id="ARBA00022679"/>
    </source>
</evidence>
<evidence type="ECO:0000256" key="1">
    <source>
        <dbReference type="ARBA" id="ARBA00006739"/>
    </source>
</evidence>
<dbReference type="PANTHER" id="PTHR43630">
    <property type="entry name" value="POLY-BETA-1,6-N-ACETYL-D-GLUCOSAMINE SYNTHASE"/>
    <property type="match status" value="1"/>
</dbReference>
<dbReference type="STRING" id="1121884.SAMN02745131_03052"/>
<dbReference type="InterPro" id="IPR001173">
    <property type="entry name" value="Glyco_trans_2-like"/>
</dbReference>
<dbReference type="Proteomes" id="UP000184048">
    <property type="component" value="Unassembled WGS sequence"/>
</dbReference>
<keyword evidence="3 6" id="KW-0808">Transferase</keyword>
<evidence type="ECO:0000313" key="6">
    <source>
        <dbReference type="EMBL" id="SHF58945.1"/>
    </source>
</evidence>
<evidence type="ECO:0000256" key="4">
    <source>
        <dbReference type="SAM" id="Phobius"/>
    </source>
</evidence>
<dbReference type="SUPFAM" id="SSF53448">
    <property type="entry name" value="Nucleotide-diphospho-sugar transferases"/>
    <property type="match status" value="1"/>
</dbReference>
<evidence type="ECO:0000259" key="5">
    <source>
        <dbReference type="Pfam" id="PF00535"/>
    </source>
</evidence>
<feature type="transmembrane region" description="Helical" evidence="4">
    <location>
        <begin position="295"/>
        <end position="316"/>
    </location>
</feature>
<gene>
    <name evidence="6" type="ORF">SAMN02745131_03052</name>
</gene>
<evidence type="ECO:0000256" key="2">
    <source>
        <dbReference type="ARBA" id="ARBA00022676"/>
    </source>
</evidence>
<protein>
    <submittedName>
        <fullName evidence="6">Glycosyltransferase, catalytic subunit of cellulose synthase and poly-beta-1,6-N-acetylglucosamine synthase</fullName>
    </submittedName>
</protein>
<dbReference type="AlphaFoldDB" id="A0A1M5CW31"/>
<feature type="domain" description="Glycosyltransferase 2-like" evidence="5">
    <location>
        <begin position="57"/>
        <end position="176"/>
    </location>
</feature>
<keyword evidence="2" id="KW-0328">Glycosyltransferase</keyword>
<dbReference type="Gene3D" id="3.90.550.10">
    <property type="entry name" value="Spore Coat Polysaccharide Biosynthesis Protein SpsA, Chain A"/>
    <property type="match status" value="1"/>
</dbReference>
<dbReference type="GO" id="GO:0016757">
    <property type="term" value="F:glycosyltransferase activity"/>
    <property type="evidence" value="ECO:0007669"/>
    <property type="project" value="UniProtKB-KW"/>
</dbReference>
<organism evidence="6 7">
    <name type="scientific">Flavisolibacter ginsengisoli DSM 18119</name>
    <dbReference type="NCBI Taxonomy" id="1121884"/>
    <lineage>
        <taxon>Bacteria</taxon>
        <taxon>Pseudomonadati</taxon>
        <taxon>Bacteroidota</taxon>
        <taxon>Chitinophagia</taxon>
        <taxon>Chitinophagales</taxon>
        <taxon>Chitinophagaceae</taxon>
        <taxon>Flavisolibacter</taxon>
    </lineage>
</organism>
<feature type="transmembrane region" description="Helical" evidence="4">
    <location>
        <begin position="16"/>
        <end position="35"/>
    </location>
</feature>
<dbReference type="EMBL" id="FQUU01000013">
    <property type="protein sequence ID" value="SHF58945.1"/>
    <property type="molecule type" value="Genomic_DNA"/>
</dbReference>
<accession>A0A1M5CW31</accession>
<dbReference type="Pfam" id="PF00535">
    <property type="entry name" value="Glycos_transf_2"/>
    <property type="match status" value="1"/>
</dbReference>
<keyword evidence="4" id="KW-0812">Transmembrane</keyword>
<sequence length="381" mass="44457">MERFTIFAPMLMRWEFLIFCALVAVTLVQLFYYLFFFRRVAFYKPAPKVNSQQHPVSVVICARDEDENLARHLPGVLVQEYATTNEVIVVNDNSLDDSKYILAELQKTFKKLQIVDLTQEAKMIAGKKFPLSIGIKEAKHEIVLLTDADCVPASEHWMFKMQDAFSNGVEVALGYGAYTKMPGLLNKIIRFETFHTALQYFGYALAGKPYMGVGRNLAYKKNLFFKNKGFSSINHIASGDDDLFINKVANKHNTTVVLDPEAFTLSNPKRSWKEWMRQKNRHYSTGKFYKSSHKFLLGLYTFSFFLFYPLFIATAITFDWRWSLIPLVVRLVTQAIIWNKAMKRLGENDLFSLFLFWDIWMFIYYIIFAPALWKKPRKSWN</sequence>
<keyword evidence="7" id="KW-1185">Reference proteome</keyword>
<dbReference type="PANTHER" id="PTHR43630:SF1">
    <property type="entry name" value="POLY-BETA-1,6-N-ACETYL-D-GLUCOSAMINE SYNTHASE"/>
    <property type="match status" value="1"/>
</dbReference>